<dbReference type="EMBL" id="JBJUIK010000016">
    <property type="protein sequence ID" value="KAL3500284.1"/>
    <property type="molecule type" value="Genomic_DNA"/>
</dbReference>
<dbReference type="Proteomes" id="UP001630127">
    <property type="component" value="Unassembled WGS sequence"/>
</dbReference>
<feature type="compositionally biased region" description="Polar residues" evidence="1">
    <location>
        <begin position="145"/>
        <end position="155"/>
    </location>
</feature>
<dbReference type="AlphaFoldDB" id="A0ABD2Y3H4"/>
<name>A0ABD2Y3H4_9GENT</name>
<comment type="caution">
    <text evidence="2">The sequence shown here is derived from an EMBL/GenBank/DDBJ whole genome shotgun (WGS) entry which is preliminary data.</text>
</comment>
<feature type="region of interest" description="Disordered" evidence="1">
    <location>
        <begin position="145"/>
        <end position="166"/>
    </location>
</feature>
<evidence type="ECO:0000256" key="1">
    <source>
        <dbReference type="SAM" id="MobiDB-lite"/>
    </source>
</evidence>
<dbReference type="Pfam" id="PF03004">
    <property type="entry name" value="Transposase_24"/>
    <property type="match status" value="1"/>
</dbReference>
<sequence>MTDGQGNPPNFDVLFAKCYQKKDKTWNGQRAKSVYNEYRNLQAISMEQIDSSTIDESSQPSKNDTNMWVETAGRVKFGRVLGMGPLAREYTFLTVPVLCLHLLHHLLLLARPSLHNSRNSLIKCRTRIQKTLGAFMQLQGKGLDSNQADSLSGPSINHGPTGPSTT</sequence>
<protein>
    <submittedName>
        <fullName evidence="2">Uncharacterized protein</fullName>
    </submittedName>
</protein>
<dbReference type="InterPro" id="IPR004252">
    <property type="entry name" value="Probable_transposase_24"/>
</dbReference>
<gene>
    <name evidence="2" type="ORF">ACH5RR_039377</name>
</gene>
<organism evidence="2 3">
    <name type="scientific">Cinchona calisaya</name>
    <dbReference type="NCBI Taxonomy" id="153742"/>
    <lineage>
        <taxon>Eukaryota</taxon>
        <taxon>Viridiplantae</taxon>
        <taxon>Streptophyta</taxon>
        <taxon>Embryophyta</taxon>
        <taxon>Tracheophyta</taxon>
        <taxon>Spermatophyta</taxon>
        <taxon>Magnoliopsida</taxon>
        <taxon>eudicotyledons</taxon>
        <taxon>Gunneridae</taxon>
        <taxon>Pentapetalae</taxon>
        <taxon>asterids</taxon>
        <taxon>lamiids</taxon>
        <taxon>Gentianales</taxon>
        <taxon>Rubiaceae</taxon>
        <taxon>Cinchonoideae</taxon>
        <taxon>Cinchoneae</taxon>
        <taxon>Cinchona</taxon>
    </lineage>
</organism>
<proteinExistence type="predicted"/>
<keyword evidence="3" id="KW-1185">Reference proteome</keyword>
<accession>A0ABD2Y3H4</accession>
<reference evidence="2 3" key="1">
    <citation type="submission" date="2024-11" db="EMBL/GenBank/DDBJ databases">
        <title>A near-complete genome assembly of Cinchona calisaya.</title>
        <authorList>
            <person name="Lian D.C."/>
            <person name="Zhao X.W."/>
            <person name="Wei L."/>
        </authorList>
    </citation>
    <scope>NUCLEOTIDE SEQUENCE [LARGE SCALE GENOMIC DNA]</scope>
    <source>
        <tissue evidence="2">Nenye</tissue>
    </source>
</reference>
<evidence type="ECO:0000313" key="3">
    <source>
        <dbReference type="Proteomes" id="UP001630127"/>
    </source>
</evidence>
<evidence type="ECO:0000313" key="2">
    <source>
        <dbReference type="EMBL" id="KAL3500284.1"/>
    </source>
</evidence>